<dbReference type="Gene3D" id="1.10.630.10">
    <property type="entry name" value="Cytochrome P450"/>
    <property type="match status" value="1"/>
</dbReference>
<keyword evidence="8" id="KW-0408">Iron</keyword>
<organism evidence="10 11">
    <name type="scientific">Thalictrum thalictroides</name>
    <name type="common">Rue-anemone</name>
    <name type="synonym">Anemone thalictroides</name>
    <dbReference type="NCBI Taxonomy" id="46969"/>
    <lineage>
        <taxon>Eukaryota</taxon>
        <taxon>Viridiplantae</taxon>
        <taxon>Streptophyta</taxon>
        <taxon>Embryophyta</taxon>
        <taxon>Tracheophyta</taxon>
        <taxon>Spermatophyta</taxon>
        <taxon>Magnoliopsida</taxon>
        <taxon>Ranunculales</taxon>
        <taxon>Ranunculaceae</taxon>
        <taxon>Thalictroideae</taxon>
        <taxon>Thalictrum</taxon>
    </lineage>
</organism>
<dbReference type="SUPFAM" id="SSF48264">
    <property type="entry name" value="Cytochrome P450"/>
    <property type="match status" value="1"/>
</dbReference>
<dbReference type="OrthoDB" id="2789670at2759"/>
<dbReference type="PANTHER" id="PTHR47947">
    <property type="entry name" value="CYTOCHROME P450 82C3-RELATED"/>
    <property type="match status" value="1"/>
</dbReference>
<evidence type="ECO:0000256" key="6">
    <source>
        <dbReference type="ARBA" id="ARBA00022989"/>
    </source>
</evidence>
<evidence type="ECO:0000256" key="9">
    <source>
        <dbReference type="ARBA" id="ARBA00023136"/>
    </source>
</evidence>
<keyword evidence="5" id="KW-0479">Metal-binding</keyword>
<dbReference type="Proteomes" id="UP000554482">
    <property type="component" value="Unassembled WGS sequence"/>
</dbReference>
<keyword evidence="3" id="KW-0349">Heme</keyword>
<proteinExistence type="predicted"/>
<dbReference type="AlphaFoldDB" id="A0A7J6VYD4"/>
<comment type="cofactor">
    <cofactor evidence="1">
        <name>heme</name>
        <dbReference type="ChEBI" id="CHEBI:30413"/>
    </cofactor>
</comment>
<gene>
    <name evidence="10" type="ORF">FRX31_020542</name>
</gene>
<protein>
    <submittedName>
        <fullName evidence="10">Cytochrome p450</fullName>
    </submittedName>
</protein>
<sequence length="103" mass="11363">MNCKSAPESYGARPIEGHLPMLIGPQILHMAKGALADEYGAVFTIRLEVMEYIYKTLVVSSWEVAKECFSINGKVLATKPSSVTVRVMGYSYDVFAFAPYGSY</sequence>
<dbReference type="GO" id="GO:0016705">
    <property type="term" value="F:oxidoreductase activity, acting on paired donors, with incorporation or reduction of molecular oxygen"/>
    <property type="evidence" value="ECO:0007669"/>
    <property type="project" value="InterPro"/>
</dbReference>
<dbReference type="EMBL" id="JABWDY010024909">
    <property type="protein sequence ID" value="KAF5189871.1"/>
    <property type="molecule type" value="Genomic_DNA"/>
</dbReference>
<reference evidence="10 11" key="1">
    <citation type="submission" date="2020-06" db="EMBL/GenBank/DDBJ databases">
        <title>Transcriptomic and genomic resources for Thalictrum thalictroides and T. hernandezii: Facilitating candidate gene discovery in an emerging model plant lineage.</title>
        <authorList>
            <person name="Arias T."/>
            <person name="Riano-Pachon D.M."/>
            <person name="Di Stilio V.S."/>
        </authorList>
    </citation>
    <scope>NUCLEOTIDE SEQUENCE [LARGE SCALE GENOMIC DNA]</scope>
    <source>
        <strain evidence="11">cv. WT478/WT964</strain>
        <tissue evidence="10">Leaves</tissue>
    </source>
</reference>
<keyword evidence="11" id="KW-1185">Reference proteome</keyword>
<evidence type="ECO:0000256" key="3">
    <source>
        <dbReference type="ARBA" id="ARBA00022617"/>
    </source>
</evidence>
<dbReference type="GO" id="GO:0004497">
    <property type="term" value="F:monooxygenase activity"/>
    <property type="evidence" value="ECO:0007669"/>
    <property type="project" value="InterPro"/>
</dbReference>
<evidence type="ECO:0000256" key="1">
    <source>
        <dbReference type="ARBA" id="ARBA00001971"/>
    </source>
</evidence>
<name>A0A7J6VYD4_THATH</name>
<dbReference type="GO" id="GO:0005506">
    <property type="term" value="F:iron ion binding"/>
    <property type="evidence" value="ECO:0007669"/>
    <property type="project" value="InterPro"/>
</dbReference>
<dbReference type="PANTHER" id="PTHR47947:SF26">
    <property type="entry name" value="CYTOCHROME P450"/>
    <property type="match status" value="1"/>
</dbReference>
<keyword evidence="4" id="KW-0812">Transmembrane</keyword>
<evidence type="ECO:0000256" key="2">
    <source>
        <dbReference type="ARBA" id="ARBA00004370"/>
    </source>
</evidence>
<dbReference type="GO" id="GO:0016020">
    <property type="term" value="C:membrane"/>
    <property type="evidence" value="ECO:0007669"/>
    <property type="project" value="UniProtKB-SubCell"/>
</dbReference>
<dbReference type="InterPro" id="IPR036396">
    <property type="entry name" value="Cyt_P450_sf"/>
</dbReference>
<evidence type="ECO:0000256" key="5">
    <source>
        <dbReference type="ARBA" id="ARBA00022723"/>
    </source>
</evidence>
<dbReference type="GO" id="GO:0020037">
    <property type="term" value="F:heme binding"/>
    <property type="evidence" value="ECO:0007669"/>
    <property type="project" value="InterPro"/>
</dbReference>
<evidence type="ECO:0000313" key="11">
    <source>
        <dbReference type="Proteomes" id="UP000554482"/>
    </source>
</evidence>
<evidence type="ECO:0000256" key="8">
    <source>
        <dbReference type="ARBA" id="ARBA00023004"/>
    </source>
</evidence>
<keyword evidence="7" id="KW-0560">Oxidoreductase</keyword>
<comment type="subcellular location">
    <subcellularLocation>
        <location evidence="2">Membrane</location>
    </subcellularLocation>
</comment>
<comment type="caution">
    <text evidence="10">The sequence shown here is derived from an EMBL/GenBank/DDBJ whole genome shotgun (WGS) entry which is preliminary data.</text>
</comment>
<accession>A0A7J6VYD4</accession>
<evidence type="ECO:0000313" key="10">
    <source>
        <dbReference type="EMBL" id="KAF5189871.1"/>
    </source>
</evidence>
<evidence type="ECO:0000256" key="7">
    <source>
        <dbReference type="ARBA" id="ARBA00023002"/>
    </source>
</evidence>
<keyword evidence="6" id="KW-1133">Transmembrane helix</keyword>
<dbReference type="InterPro" id="IPR050651">
    <property type="entry name" value="Plant_Cytochrome_P450_Monoox"/>
</dbReference>
<evidence type="ECO:0000256" key="4">
    <source>
        <dbReference type="ARBA" id="ARBA00022692"/>
    </source>
</evidence>
<keyword evidence="9" id="KW-0472">Membrane</keyword>